<dbReference type="InterPro" id="IPR000090">
    <property type="entry name" value="Flg_Motor_Flig"/>
</dbReference>
<feature type="domain" description="Flagellar motor switch protein FliG N-terminal" evidence="14">
    <location>
        <begin position="5"/>
        <end position="106"/>
    </location>
</feature>
<keyword evidence="8 11" id="KW-0472">Membrane</keyword>
<comment type="subcellular location">
    <subcellularLocation>
        <location evidence="1 11">Bacterial flagellum basal body</location>
    </subcellularLocation>
    <subcellularLocation>
        <location evidence="2 11">Cell inner membrane</location>
        <topology evidence="2 11">Peripheral membrane protein</topology>
        <orientation evidence="2 11">Cytoplasmic side</orientation>
    </subcellularLocation>
</comment>
<evidence type="ECO:0000256" key="3">
    <source>
        <dbReference type="ARBA" id="ARBA00010299"/>
    </source>
</evidence>
<dbReference type="Pfam" id="PF14841">
    <property type="entry name" value="FliG_M"/>
    <property type="match status" value="1"/>
</dbReference>
<dbReference type="PIRSF" id="PIRSF003161">
    <property type="entry name" value="FliG"/>
    <property type="match status" value="1"/>
</dbReference>
<dbReference type="PRINTS" id="PR00954">
    <property type="entry name" value="FLGMOTORFLIG"/>
</dbReference>
<evidence type="ECO:0000259" key="14">
    <source>
        <dbReference type="Pfam" id="PF14842"/>
    </source>
</evidence>
<keyword evidence="16" id="KW-1185">Reference proteome</keyword>
<dbReference type="FunFam" id="1.10.220.30:FF:000001">
    <property type="entry name" value="Flagellar motor switch protein FliG"/>
    <property type="match status" value="1"/>
</dbReference>
<evidence type="ECO:0000313" key="15">
    <source>
        <dbReference type="EMBL" id="ADJ29036.1"/>
    </source>
</evidence>
<keyword evidence="15" id="KW-0969">Cilium</keyword>
<dbReference type="GO" id="GO:0006935">
    <property type="term" value="P:chemotaxis"/>
    <property type="evidence" value="ECO:0007669"/>
    <property type="project" value="UniProtKB-KW"/>
</dbReference>
<evidence type="ECO:0000256" key="10">
    <source>
        <dbReference type="ARBA" id="ARBA00025598"/>
    </source>
</evidence>
<evidence type="ECO:0000256" key="4">
    <source>
        <dbReference type="ARBA" id="ARBA00021870"/>
    </source>
</evidence>
<dbReference type="GO" id="GO:0009425">
    <property type="term" value="C:bacterial-type flagellum basal body"/>
    <property type="evidence" value="ECO:0007669"/>
    <property type="project" value="UniProtKB-SubCell"/>
</dbReference>
<dbReference type="eggNOG" id="COG1536">
    <property type="taxonomic scope" value="Bacteria"/>
</dbReference>
<dbReference type="PANTHER" id="PTHR30534">
    <property type="entry name" value="FLAGELLAR MOTOR SWITCH PROTEIN FLIG"/>
    <property type="match status" value="1"/>
</dbReference>
<keyword evidence="6 11" id="KW-0145">Chemotaxis</keyword>
<evidence type="ECO:0000256" key="8">
    <source>
        <dbReference type="ARBA" id="ARBA00023136"/>
    </source>
</evidence>
<dbReference type="OrthoDB" id="9780302at2"/>
<keyword evidence="7 11" id="KW-0283">Flagellar rotation</keyword>
<evidence type="ECO:0000256" key="2">
    <source>
        <dbReference type="ARBA" id="ARBA00004515"/>
    </source>
</evidence>
<dbReference type="InterPro" id="IPR032779">
    <property type="entry name" value="FliG_M"/>
</dbReference>
<dbReference type="SUPFAM" id="SSF48029">
    <property type="entry name" value="FliG"/>
    <property type="match status" value="2"/>
</dbReference>
<keyword evidence="11" id="KW-0997">Cell inner membrane</keyword>
<comment type="similarity">
    <text evidence="3 11">Belongs to the FliG family.</text>
</comment>
<feature type="domain" description="Flagellar motor switch protein FliG middle" evidence="13">
    <location>
        <begin position="118"/>
        <end position="189"/>
    </location>
</feature>
<evidence type="ECO:0000259" key="12">
    <source>
        <dbReference type="Pfam" id="PF01706"/>
    </source>
</evidence>
<name>D8K8B6_NITWC</name>
<dbReference type="InterPro" id="IPR023087">
    <property type="entry name" value="Flg_Motor_Flig_C"/>
</dbReference>
<evidence type="ECO:0000256" key="7">
    <source>
        <dbReference type="ARBA" id="ARBA00022779"/>
    </source>
</evidence>
<dbReference type="Pfam" id="PF14842">
    <property type="entry name" value="FliG_N"/>
    <property type="match status" value="1"/>
</dbReference>
<dbReference type="EMBL" id="CP002086">
    <property type="protein sequence ID" value="ADJ29036.1"/>
    <property type="molecule type" value="Genomic_DNA"/>
</dbReference>
<keyword evidence="15" id="KW-0966">Cell projection</keyword>
<protein>
    <recommendedName>
        <fullName evidence="4 11">Flagellar motor switch protein FliG</fullName>
    </recommendedName>
</protein>
<keyword evidence="5 11" id="KW-1003">Cell membrane</keyword>
<evidence type="ECO:0000256" key="1">
    <source>
        <dbReference type="ARBA" id="ARBA00004117"/>
    </source>
</evidence>
<keyword evidence="9 11" id="KW-0975">Bacterial flagellum</keyword>
<dbReference type="RefSeq" id="WP_013221109.1">
    <property type="nucleotide sequence ID" value="NC_014315.1"/>
</dbReference>
<evidence type="ECO:0000259" key="13">
    <source>
        <dbReference type="Pfam" id="PF14841"/>
    </source>
</evidence>
<dbReference type="Proteomes" id="UP000000393">
    <property type="component" value="Chromosome"/>
</dbReference>
<evidence type="ECO:0000313" key="16">
    <source>
        <dbReference type="Proteomes" id="UP000000393"/>
    </source>
</evidence>
<accession>D8K8B6</accession>
<evidence type="ECO:0000256" key="9">
    <source>
        <dbReference type="ARBA" id="ARBA00023143"/>
    </source>
</evidence>
<dbReference type="Gene3D" id="1.10.220.30">
    <property type="match status" value="3"/>
</dbReference>
<feature type="domain" description="Flagellar motor switch protein FliG C-terminal" evidence="12">
    <location>
        <begin position="220"/>
        <end position="326"/>
    </location>
</feature>
<dbReference type="Pfam" id="PF01706">
    <property type="entry name" value="FliG_C"/>
    <property type="match status" value="1"/>
</dbReference>
<dbReference type="InterPro" id="IPR011002">
    <property type="entry name" value="FliG_a-hlx"/>
</dbReference>
<evidence type="ECO:0000256" key="5">
    <source>
        <dbReference type="ARBA" id="ARBA00022475"/>
    </source>
</evidence>
<reference evidence="15 16" key="1">
    <citation type="submission" date="2010-06" db="EMBL/GenBank/DDBJ databases">
        <title>Complete sequence of chromosome of Nitrosococcus watsoni C-113.</title>
        <authorList>
            <consortium name="US DOE Joint Genome Institute"/>
            <person name="Lucas S."/>
            <person name="Copeland A."/>
            <person name="Lapidus A."/>
            <person name="Cheng J.-F."/>
            <person name="Bruce D."/>
            <person name="Goodwin L."/>
            <person name="Pitluck S."/>
            <person name="Malfatti S.A."/>
            <person name="Chain P.S.G."/>
            <person name="Land M."/>
            <person name="Hauser L."/>
            <person name="Kyrpides N."/>
            <person name="Ivanova N."/>
            <person name="Cambell M.A."/>
            <person name="Heidelberg J.F."/>
            <person name="Klotz M.G."/>
            <person name="Woyke T."/>
        </authorList>
    </citation>
    <scope>NUCLEOTIDE SEQUENCE [LARGE SCALE GENOMIC DNA]</scope>
    <source>
        <strain evidence="15 16">C-113</strain>
    </source>
</reference>
<dbReference type="NCBIfam" id="TIGR00207">
    <property type="entry name" value="fliG"/>
    <property type="match status" value="1"/>
</dbReference>
<gene>
    <name evidence="15" type="ordered locus">Nwat_2204</name>
</gene>
<dbReference type="GO" id="GO:0003774">
    <property type="term" value="F:cytoskeletal motor activity"/>
    <property type="evidence" value="ECO:0007669"/>
    <property type="project" value="InterPro"/>
</dbReference>
<dbReference type="KEGG" id="nwa:Nwat_2204"/>
<dbReference type="HOGENOM" id="CLU_047835_2_0_6"/>
<dbReference type="GO" id="GO:0005886">
    <property type="term" value="C:plasma membrane"/>
    <property type="evidence" value="ECO:0007669"/>
    <property type="project" value="UniProtKB-SubCell"/>
</dbReference>
<proteinExistence type="inferred from homology"/>
<dbReference type="InterPro" id="IPR028263">
    <property type="entry name" value="FliG_N"/>
</dbReference>
<dbReference type="PANTHER" id="PTHR30534:SF0">
    <property type="entry name" value="FLAGELLAR MOTOR SWITCH PROTEIN FLIG"/>
    <property type="match status" value="1"/>
</dbReference>
<organism evidence="15 16">
    <name type="scientific">Nitrosococcus watsoni (strain C-113)</name>
    <dbReference type="NCBI Taxonomy" id="105559"/>
    <lineage>
        <taxon>Bacteria</taxon>
        <taxon>Pseudomonadati</taxon>
        <taxon>Pseudomonadota</taxon>
        <taxon>Gammaproteobacteria</taxon>
        <taxon>Chromatiales</taxon>
        <taxon>Chromatiaceae</taxon>
        <taxon>Nitrosococcus</taxon>
    </lineage>
</organism>
<comment type="function">
    <text evidence="10 11">FliG is one of three proteins (FliG, FliN, FliM) that forms the rotor-mounted switch complex (C ring), located at the base of the basal body. This complex interacts with the CheY and CheZ chemotaxis proteins, in addition to contacting components of the motor that determine the direction of flagellar rotation.</text>
</comment>
<dbReference type="STRING" id="105559.Nwat_2204"/>
<evidence type="ECO:0000256" key="6">
    <source>
        <dbReference type="ARBA" id="ARBA00022500"/>
    </source>
</evidence>
<keyword evidence="15" id="KW-0282">Flagellum</keyword>
<evidence type="ECO:0000256" key="11">
    <source>
        <dbReference type="PIRNR" id="PIRNR003161"/>
    </source>
</evidence>
<sequence length="334" mass="36119">MAESKLTGAERAAILLRALGERGAAEVLKHLAPKEVQMVGTTMATLQGITKEQVNEILQEFAGMMQEETAFGIGADDYIRGMLQNALGEDKASSLLNRILSGSNTAGIEQLGWMDAPSIYQVVHLEHPQIIAIVLSFLESDQAAEVLSLFPEQVRTNILVRVATLGNVQPSALGELNEVLERQFSGNNNHLKTSPVGGLKAAAGILNLLDSAIESDILAQIKETDAELGQSIEDLMFVFDNLLEVDDRGIQFLLREVSSEILIVALKGATEALKQKIFKNMSKRAAEMLREDLESKGPVRLSEVEAAQKEVLAIARRLAEAGDISLGGSGDEYI</sequence>
<dbReference type="AlphaFoldDB" id="D8K8B6"/>
<dbReference type="GO" id="GO:0071973">
    <property type="term" value="P:bacterial-type flagellum-dependent cell motility"/>
    <property type="evidence" value="ECO:0007669"/>
    <property type="project" value="InterPro"/>
</dbReference>